<geneLocation type="plasmid" evidence="2 3">
    <name>pYPD9-1</name>
</geneLocation>
<keyword evidence="3" id="KW-1185">Reference proteome</keyword>
<dbReference type="EMBL" id="CP090979">
    <property type="protein sequence ID" value="UJF36592.1"/>
    <property type="molecule type" value="Genomic_DNA"/>
</dbReference>
<evidence type="ECO:0000256" key="1">
    <source>
        <dbReference type="SAM" id="Phobius"/>
    </source>
</evidence>
<dbReference type="RefSeq" id="WP_235123142.1">
    <property type="nucleotide sequence ID" value="NZ_CP090979.1"/>
</dbReference>
<keyword evidence="1" id="KW-0472">Membrane</keyword>
<organism evidence="2 3">
    <name type="scientific">Paenibacillus hexagrammi</name>
    <dbReference type="NCBI Taxonomy" id="2908839"/>
    <lineage>
        <taxon>Bacteria</taxon>
        <taxon>Bacillati</taxon>
        <taxon>Bacillota</taxon>
        <taxon>Bacilli</taxon>
        <taxon>Bacillales</taxon>
        <taxon>Paenibacillaceae</taxon>
        <taxon>Paenibacillus</taxon>
    </lineage>
</organism>
<feature type="transmembrane region" description="Helical" evidence="1">
    <location>
        <begin position="6"/>
        <end position="26"/>
    </location>
</feature>
<dbReference type="Proteomes" id="UP001649230">
    <property type="component" value="Plasmid pYPD9-1"/>
</dbReference>
<protein>
    <submittedName>
        <fullName evidence="2">Uncharacterized protein</fullName>
    </submittedName>
</protein>
<accession>A0ABY3SRA8</accession>
<evidence type="ECO:0000313" key="2">
    <source>
        <dbReference type="EMBL" id="UJF36592.1"/>
    </source>
</evidence>
<gene>
    <name evidence="2" type="ORF">L0M14_30350</name>
</gene>
<evidence type="ECO:0000313" key="3">
    <source>
        <dbReference type="Proteomes" id="UP001649230"/>
    </source>
</evidence>
<name>A0ABY3SRA8_9BACL</name>
<keyword evidence="2" id="KW-0614">Plasmid</keyword>
<keyword evidence="1" id="KW-1133">Transmembrane helix</keyword>
<keyword evidence="1" id="KW-0812">Transmembrane</keyword>
<sequence>MSNYVLIGVIILGAFLLFIVVAVPYFKLESSREKMVTQPSDHTVRLFIDKLNTSIIFYQSKPTNWDTLRANFELIADSDSVSHGVKIELRNALLQKGVSRLKEVRRK</sequence>
<reference evidence="2 3" key="1">
    <citation type="journal article" date="2024" name="Int. J. Syst. Evol. Microbiol.">
        <title>Paenibacillus hexagrammi sp. nov., a novel bacterium isolated from the gut content of Hexagrammos agrammus.</title>
        <authorList>
            <person name="Jung H.K."/>
            <person name="Kim D.G."/>
            <person name="Zin H."/>
            <person name="Park J."/>
            <person name="Jung H."/>
            <person name="Kim Y.O."/>
            <person name="Kong H.J."/>
            <person name="Kim J.W."/>
            <person name="Kim Y.S."/>
        </authorList>
    </citation>
    <scope>NUCLEOTIDE SEQUENCE [LARGE SCALE GENOMIC DNA]</scope>
    <source>
        <strain evidence="2 3">YPD9-1</strain>
    </source>
</reference>
<proteinExistence type="predicted"/>